<keyword evidence="1" id="KW-0812">Transmembrane</keyword>
<proteinExistence type="predicted"/>
<keyword evidence="1" id="KW-0472">Membrane</keyword>
<accession>A0A2W1LN83</accession>
<evidence type="ECO:0008006" key="4">
    <source>
        <dbReference type="Google" id="ProtNLM"/>
    </source>
</evidence>
<protein>
    <recommendedName>
        <fullName evidence="4">DUF485 domain-containing protein</fullName>
    </recommendedName>
</protein>
<dbReference type="AlphaFoldDB" id="A0A2W1LN83"/>
<reference evidence="2 3" key="1">
    <citation type="submission" date="2018-06" db="EMBL/GenBank/DDBJ databases">
        <title>Paenibacillus imtechensis sp. nov.</title>
        <authorList>
            <person name="Pinnaka A.K."/>
            <person name="Singh H."/>
            <person name="Kaur M."/>
        </authorList>
    </citation>
    <scope>NUCLEOTIDE SEQUENCE [LARGE SCALE GENOMIC DNA]</scope>
    <source>
        <strain evidence="2 3">SMB1</strain>
    </source>
</reference>
<organism evidence="2 3">
    <name type="scientific">Paenibacillus sambharensis</name>
    <dbReference type="NCBI Taxonomy" id="1803190"/>
    <lineage>
        <taxon>Bacteria</taxon>
        <taxon>Bacillati</taxon>
        <taxon>Bacillota</taxon>
        <taxon>Bacilli</taxon>
        <taxon>Bacillales</taxon>
        <taxon>Paenibacillaceae</taxon>
        <taxon>Paenibacillus</taxon>
    </lineage>
</organism>
<dbReference type="EMBL" id="QKRB01000040">
    <property type="protein sequence ID" value="PZD96355.1"/>
    <property type="molecule type" value="Genomic_DNA"/>
</dbReference>
<evidence type="ECO:0000313" key="2">
    <source>
        <dbReference type="EMBL" id="PZD96355.1"/>
    </source>
</evidence>
<keyword evidence="1" id="KW-1133">Transmembrane helix</keyword>
<evidence type="ECO:0000256" key="1">
    <source>
        <dbReference type="SAM" id="Phobius"/>
    </source>
</evidence>
<feature type="transmembrane region" description="Helical" evidence="1">
    <location>
        <begin position="71"/>
        <end position="90"/>
    </location>
</feature>
<comment type="caution">
    <text evidence="2">The sequence shown here is derived from an EMBL/GenBank/DDBJ whole genome shotgun (WGS) entry which is preliminary data.</text>
</comment>
<dbReference type="OrthoDB" id="2679213at2"/>
<dbReference type="Proteomes" id="UP000249522">
    <property type="component" value="Unassembled WGS sequence"/>
</dbReference>
<feature type="transmembrane region" description="Helical" evidence="1">
    <location>
        <begin position="33"/>
        <end position="51"/>
    </location>
</feature>
<sequence>MAREDMSLNETSVFVTEEEMRQVDQSYKQQRKLSFSFGTVFFLVTLMIPFLSGTAEWWYGTPFLAGLSLNFWTTIVLFHLFYWVLAYLFVRRANQLDEKLK</sequence>
<dbReference type="RefSeq" id="WP_111146209.1">
    <property type="nucleotide sequence ID" value="NZ_QKRB01000040.1"/>
</dbReference>
<gene>
    <name evidence="2" type="ORF">DNH61_08370</name>
</gene>
<evidence type="ECO:0000313" key="3">
    <source>
        <dbReference type="Proteomes" id="UP000249522"/>
    </source>
</evidence>
<keyword evidence="3" id="KW-1185">Reference proteome</keyword>
<name>A0A2W1LN83_9BACL</name>